<evidence type="ECO:0000256" key="1">
    <source>
        <dbReference type="ARBA" id="ARBA00009219"/>
    </source>
</evidence>
<sequence>MAIPSVLVTGGTGFVGSAVVRSILERHPQCRITILDMTVDKEMCRQRGIDHPNVDFLVANILDLDALQDAFNANKPKAVVHTAGFVPPLEERYHRRLEKEALRINADGTRNVLNAAHAVGVKAFVYTSTCCVVIDDYTQSYANIDERWPTVERGTASIYGESKAIAEMLVLQANGSVNEVTETSLLTSSIRPAVIYGEGDHQLVPSIVSCIIDKSESPFRVGDGMNMWDTVYVGNVADAHVLALENLLSDNPTAAGEAFFIQNNEPTSFREFCLQVWKSYNGHIPPFTLPIPAGLAWTLGLLMETLTYFSKTPATLSRGSVNDATAIRYASGEKAKRILGYEPRVSMEQGIQRSCKEYRERREREGRHPQSNTELLVGKLKEHLA</sequence>
<dbReference type="Gene3D" id="3.40.50.720">
    <property type="entry name" value="NAD(P)-binding Rossmann-like Domain"/>
    <property type="match status" value="1"/>
</dbReference>
<reference evidence="5 6" key="1">
    <citation type="submission" date="2023-08" db="EMBL/GenBank/DDBJ databases">
        <title>Black Yeasts Isolated from many extreme environments.</title>
        <authorList>
            <person name="Coleine C."/>
            <person name="Stajich J.E."/>
            <person name="Selbmann L."/>
        </authorList>
    </citation>
    <scope>NUCLEOTIDE SEQUENCE [LARGE SCALE GENOMIC DNA]</scope>
    <source>
        <strain evidence="5 6">CCFEE 5885</strain>
    </source>
</reference>
<dbReference type="Pfam" id="PF01073">
    <property type="entry name" value="3Beta_HSD"/>
    <property type="match status" value="1"/>
</dbReference>
<dbReference type="InterPro" id="IPR036291">
    <property type="entry name" value="NAD(P)-bd_dom_sf"/>
</dbReference>
<gene>
    <name evidence="5" type="primary">ERG26_1</name>
    <name evidence="5" type="ORF">LTR24_004152</name>
</gene>
<evidence type="ECO:0000313" key="6">
    <source>
        <dbReference type="Proteomes" id="UP001345013"/>
    </source>
</evidence>
<dbReference type="PANTHER" id="PTHR43245:SF51">
    <property type="entry name" value="SHORT CHAIN DEHYDROGENASE_REDUCTASE FAMILY 42E, MEMBER 2"/>
    <property type="match status" value="1"/>
</dbReference>
<name>A0ABR0KCV0_9EURO</name>
<evidence type="ECO:0000259" key="4">
    <source>
        <dbReference type="Pfam" id="PF01073"/>
    </source>
</evidence>
<dbReference type="InterPro" id="IPR002225">
    <property type="entry name" value="3Beta_OHSteriod_DH/Estase"/>
</dbReference>
<dbReference type="EC" id="1.1.1.170" evidence="5"/>
<feature type="region of interest" description="Disordered" evidence="3">
    <location>
        <begin position="359"/>
        <end position="385"/>
    </location>
</feature>
<dbReference type="GO" id="GO:0000252">
    <property type="term" value="F:3-beta-hydroxysteroid dehydrogenase [NAD(P)+]/C4-decarboxylase activity"/>
    <property type="evidence" value="ECO:0007669"/>
    <property type="project" value="UniProtKB-EC"/>
</dbReference>
<protein>
    <submittedName>
        <fullName evidence="5">Erg26, C-3 sterol dehydrogenase</fullName>
        <ecNumber evidence="5">1.1.1.170</ecNumber>
    </submittedName>
</protein>
<dbReference type="EMBL" id="JAVRRG010000041">
    <property type="protein sequence ID" value="KAK5093599.1"/>
    <property type="molecule type" value="Genomic_DNA"/>
</dbReference>
<feature type="compositionally biased region" description="Basic and acidic residues" evidence="3">
    <location>
        <begin position="359"/>
        <end position="368"/>
    </location>
</feature>
<dbReference type="SUPFAM" id="SSF51735">
    <property type="entry name" value="NAD(P)-binding Rossmann-fold domains"/>
    <property type="match status" value="1"/>
</dbReference>
<comment type="caution">
    <text evidence="5">The sequence shown here is derived from an EMBL/GenBank/DDBJ whole genome shotgun (WGS) entry which is preliminary data.</text>
</comment>
<evidence type="ECO:0000256" key="2">
    <source>
        <dbReference type="ARBA" id="ARBA00023002"/>
    </source>
</evidence>
<organism evidence="5 6">
    <name type="scientific">Lithohypha guttulata</name>
    <dbReference type="NCBI Taxonomy" id="1690604"/>
    <lineage>
        <taxon>Eukaryota</taxon>
        <taxon>Fungi</taxon>
        <taxon>Dikarya</taxon>
        <taxon>Ascomycota</taxon>
        <taxon>Pezizomycotina</taxon>
        <taxon>Eurotiomycetes</taxon>
        <taxon>Chaetothyriomycetidae</taxon>
        <taxon>Chaetothyriales</taxon>
        <taxon>Trichomeriaceae</taxon>
        <taxon>Lithohypha</taxon>
    </lineage>
</organism>
<comment type="similarity">
    <text evidence="1">Belongs to the 3-beta-HSD family.</text>
</comment>
<accession>A0ABR0KCV0</accession>
<dbReference type="InterPro" id="IPR050177">
    <property type="entry name" value="Lipid_A_modif_metabolic_enz"/>
</dbReference>
<proteinExistence type="inferred from homology"/>
<feature type="domain" description="3-beta hydroxysteroid dehydrogenase/isomerase" evidence="4">
    <location>
        <begin position="7"/>
        <end position="281"/>
    </location>
</feature>
<evidence type="ECO:0000256" key="3">
    <source>
        <dbReference type="SAM" id="MobiDB-lite"/>
    </source>
</evidence>
<dbReference type="Proteomes" id="UP001345013">
    <property type="component" value="Unassembled WGS sequence"/>
</dbReference>
<dbReference type="PANTHER" id="PTHR43245">
    <property type="entry name" value="BIFUNCTIONAL POLYMYXIN RESISTANCE PROTEIN ARNA"/>
    <property type="match status" value="1"/>
</dbReference>
<keyword evidence="6" id="KW-1185">Reference proteome</keyword>
<keyword evidence="2 5" id="KW-0560">Oxidoreductase</keyword>
<evidence type="ECO:0000313" key="5">
    <source>
        <dbReference type="EMBL" id="KAK5093599.1"/>
    </source>
</evidence>